<dbReference type="OrthoDB" id="255005at2"/>
<organism evidence="2 3">
    <name type="scientific">Bremerella cremea</name>
    <dbReference type="NCBI Taxonomy" id="1031537"/>
    <lineage>
        <taxon>Bacteria</taxon>
        <taxon>Pseudomonadati</taxon>
        <taxon>Planctomycetota</taxon>
        <taxon>Planctomycetia</taxon>
        <taxon>Pirellulales</taxon>
        <taxon>Pirellulaceae</taxon>
        <taxon>Bremerella</taxon>
    </lineage>
</organism>
<sequence length="375" mass="43360">MDELQSIPDLLHDASLQGLQWQSQDRTLRVFFDCMRSAVDDSDAADTPVELRLVNVTQFAFYYSPASDSVRPSEIDFEARFASPDLAPWDGRSSEAYLSLNSQFAEIEWETAAHRLWIYRAEEEASSLLQVAISLAPVNYGDDAIKESIFVTCDAIEPLSGGKPLSLEKWNAQFEAWWEGWSEHWEEKSEGDFDDESEDDEDEDDNQFSYEDSSEEEPSVLDPLDYVPPDKPAFQLAETDAPAELLKPIEDYHTGMVVRDWRLVRDACPRLDDEDELSEEELAESYLDDGRGSWSYIRRVDSWWQEGRRACVVVRGMEHSMPDEDEPPENRETVITYGLRQFEGRWIIWSSTQGWPDFGSAPEIYEEPEWKKEWE</sequence>
<evidence type="ECO:0000313" key="2">
    <source>
        <dbReference type="EMBL" id="RCS54672.1"/>
    </source>
</evidence>
<gene>
    <name evidence="2" type="ORF">DTL42_05960</name>
</gene>
<dbReference type="Proteomes" id="UP000253562">
    <property type="component" value="Unassembled WGS sequence"/>
</dbReference>
<protein>
    <submittedName>
        <fullName evidence="2">Uncharacterized protein</fullName>
    </submittedName>
</protein>
<proteinExistence type="predicted"/>
<name>A0A368KZ50_9BACT</name>
<dbReference type="AlphaFoldDB" id="A0A368KZ50"/>
<reference evidence="2 3" key="1">
    <citation type="submission" date="2018-07" db="EMBL/GenBank/DDBJ databases">
        <title>Comparative genomes isolates from brazilian mangrove.</title>
        <authorList>
            <person name="De Araujo J.E."/>
            <person name="Taketani R.G."/>
            <person name="Silva M.C.P."/>
            <person name="Lourenco M.V."/>
            <person name="Oliveira V.M."/>
            <person name="Andreote F.D."/>
        </authorList>
    </citation>
    <scope>NUCLEOTIDE SEQUENCE [LARGE SCALE GENOMIC DNA]</scope>
    <source>
        <strain evidence="2 3">HEX PRIS-MGV</strain>
    </source>
</reference>
<dbReference type="EMBL" id="QPEX01000010">
    <property type="protein sequence ID" value="RCS54672.1"/>
    <property type="molecule type" value="Genomic_DNA"/>
</dbReference>
<evidence type="ECO:0000313" key="3">
    <source>
        <dbReference type="Proteomes" id="UP000253562"/>
    </source>
</evidence>
<evidence type="ECO:0000256" key="1">
    <source>
        <dbReference type="SAM" id="MobiDB-lite"/>
    </source>
</evidence>
<dbReference type="RefSeq" id="WP_114367735.1">
    <property type="nucleotide sequence ID" value="NZ_QPEX01000010.1"/>
</dbReference>
<comment type="caution">
    <text evidence="2">The sequence shown here is derived from an EMBL/GenBank/DDBJ whole genome shotgun (WGS) entry which is preliminary data.</text>
</comment>
<feature type="compositionally biased region" description="Acidic residues" evidence="1">
    <location>
        <begin position="192"/>
        <end position="219"/>
    </location>
</feature>
<accession>A0A368KZ50</accession>
<feature type="region of interest" description="Disordered" evidence="1">
    <location>
        <begin position="185"/>
        <end position="231"/>
    </location>
</feature>